<dbReference type="GO" id="GO:0072318">
    <property type="term" value="P:clathrin coat disassembly"/>
    <property type="evidence" value="ECO:0007669"/>
    <property type="project" value="TreeGrafter"/>
</dbReference>
<dbReference type="GO" id="GO:0072583">
    <property type="term" value="P:clathrin-dependent endocytosis"/>
    <property type="evidence" value="ECO:0007669"/>
    <property type="project" value="TreeGrafter"/>
</dbReference>
<feature type="region of interest" description="Disordered" evidence="1">
    <location>
        <begin position="266"/>
        <end position="291"/>
    </location>
</feature>
<feature type="compositionally biased region" description="Polar residues" evidence="1">
    <location>
        <begin position="383"/>
        <end position="395"/>
    </location>
</feature>
<feature type="compositionally biased region" description="Polar residues" evidence="1">
    <location>
        <begin position="26"/>
        <end position="36"/>
    </location>
</feature>
<evidence type="ECO:0000313" key="4">
    <source>
        <dbReference type="Proteomes" id="UP000886885"/>
    </source>
</evidence>
<sequence>MDEFGVLTERFGLKPQGKSAPMSASRGPNNAQTRDFPSSNPKSNSYSSKSTYNSNSYNGSFMDDHETLFSNSKSQNFGDDFDIFGGFQKNSKQTSTGFGFDYDSVFSSTKSSSVQSSFVDDIFGGLNGSSSSVNSNNNNNNNEDDDIFGAFTSSLKAAKQSAPVKDLLAGFGTKLKPPSRNGSVGFDDLIPGFGHSNSSRKEEIFAYYNKSCASCMNTGGHDRKNMHTITPAFTSSEDPFAVLEQTSTTTKSFTDPLEEFGKFNHSGRTERAVSSNCSPPLRPPPKPGQVLKTGKVLDVSAMDELEDFAMGRMQNNARSVSNGHHAGEVKESADDLESFFGRVSRSSSVPKSRSGVPDPLFDAKINGNGNGNGKPEFPFKKASSPSPGIRKTSSTTNALGDLSLIFGDATLSGEFEEVEGESEERRRARWDRHQRTRDRMEQAVADMNQRDLQTLHEQEERHVSKFRVALTCNAFTGIFVYCLYKLLVFLHHMRNVRMLAVLLLGLKTSCKELTLYANVYVHMMIADKMDVQIKHWAAGKEGNMRALLSSLQHVLWPECDWKPVSLTDLITSTSVKKVYRKATLCVHPDKVQQKGATIQQKYTSEKVFDILKVQHEFPSIKIRCLLLFIKQEAWNKFSKEELS</sequence>
<dbReference type="AlphaFoldDB" id="A0A8X7ZXF2"/>
<gene>
    <name evidence="3" type="ORF">POTOM_019616</name>
</gene>
<dbReference type="PANTHER" id="PTHR23172:SF68">
    <property type="entry name" value="DNAJ DOMAIN PROTEIN"/>
    <property type="match status" value="1"/>
</dbReference>
<evidence type="ECO:0000256" key="1">
    <source>
        <dbReference type="SAM" id="MobiDB-lite"/>
    </source>
</evidence>
<dbReference type="GO" id="GO:0030276">
    <property type="term" value="F:clathrin binding"/>
    <property type="evidence" value="ECO:0007669"/>
    <property type="project" value="TreeGrafter"/>
</dbReference>
<name>A0A8X7ZXF2_POPTO</name>
<dbReference type="GO" id="GO:0005737">
    <property type="term" value="C:cytoplasm"/>
    <property type="evidence" value="ECO:0007669"/>
    <property type="project" value="TreeGrafter"/>
</dbReference>
<dbReference type="PANTHER" id="PTHR23172">
    <property type="entry name" value="AUXILIN/CYCLIN G-ASSOCIATED KINASE-RELATED"/>
    <property type="match status" value="1"/>
</dbReference>
<feature type="transmembrane region" description="Helical" evidence="2">
    <location>
        <begin position="468"/>
        <end position="490"/>
    </location>
</feature>
<feature type="region of interest" description="Disordered" evidence="1">
    <location>
        <begin position="1"/>
        <end position="51"/>
    </location>
</feature>
<reference evidence="3" key="1">
    <citation type="journal article" date="2020" name="bioRxiv">
        <title>Hybrid origin of Populus tomentosa Carr. identified through genome sequencing and phylogenomic analysis.</title>
        <authorList>
            <person name="An X."/>
            <person name="Gao K."/>
            <person name="Chen Z."/>
            <person name="Li J."/>
            <person name="Yang X."/>
            <person name="Yang X."/>
            <person name="Zhou J."/>
            <person name="Guo T."/>
            <person name="Zhao T."/>
            <person name="Huang S."/>
            <person name="Miao D."/>
            <person name="Khan W.U."/>
            <person name="Rao P."/>
            <person name="Ye M."/>
            <person name="Lei B."/>
            <person name="Liao W."/>
            <person name="Wang J."/>
            <person name="Ji L."/>
            <person name="Li Y."/>
            <person name="Guo B."/>
            <person name="Mustafa N.S."/>
            <person name="Li S."/>
            <person name="Yun Q."/>
            <person name="Keller S.R."/>
            <person name="Mao J."/>
            <person name="Zhang R."/>
            <person name="Strauss S.H."/>
        </authorList>
    </citation>
    <scope>NUCLEOTIDE SEQUENCE</scope>
    <source>
        <strain evidence="3">GM15</strain>
        <tissue evidence="3">Leaf</tissue>
    </source>
</reference>
<evidence type="ECO:0008006" key="5">
    <source>
        <dbReference type="Google" id="ProtNLM"/>
    </source>
</evidence>
<evidence type="ECO:0000313" key="3">
    <source>
        <dbReference type="EMBL" id="KAG6776112.1"/>
    </source>
</evidence>
<keyword evidence="2" id="KW-0472">Membrane</keyword>
<feature type="compositionally biased region" description="Low complexity" evidence="1">
    <location>
        <begin position="37"/>
        <end position="51"/>
    </location>
</feature>
<dbReference type="OrthoDB" id="1717591at2759"/>
<organism evidence="3 4">
    <name type="scientific">Populus tomentosa</name>
    <name type="common">Chinese white poplar</name>
    <dbReference type="NCBI Taxonomy" id="118781"/>
    <lineage>
        <taxon>Eukaryota</taxon>
        <taxon>Viridiplantae</taxon>
        <taxon>Streptophyta</taxon>
        <taxon>Embryophyta</taxon>
        <taxon>Tracheophyta</taxon>
        <taxon>Spermatophyta</taxon>
        <taxon>Magnoliopsida</taxon>
        <taxon>eudicotyledons</taxon>
        <taxon>Gunneridae</taxon>
        <taxon>Pentapetalae</taxon>
        <taxon>rosids</taxon>
        <taxon>fabids</taxon>
        <taxon>Malpighiales</taxon>
        <taxon>Salicaceae</taxon>
        <taxon>Saliceae</taxon>
        <taxon>Populus</taxon>
    </lineage>
</organism>
<comment type="caution">
    <text evidence="3">The sequence shown here is derived from an EMBL/GenBank/DDBJ whole genome shotgun (WGS) entry which is preliminary data.</text>
</comment>
<dbReference type="EMBL" id="JAAWWB010000009">
    <property type="protein sequence ID" value="KAG6776112.1"/>
    <property type="molecule type" value="Genomic_DNA"/>
</dbReference>
<proteinExistence type="predicted"/>
<feature type="region of interest" description="Disordered" evidence="1">
    <location>
        <begin position="343"/>
        <end position="395"/>
    </location>
</feature>
<keyword evidence="2" id="KW-0812">Transmembrane</keyword>
<dbReference type="Proteomes" id="UP000886885">
    <property type="component" value="Chromosome 5A"/>
</dbReference>
<keyword evidence="4" id="KW-1185">Reference proteome</keyword>
<protein>
    <recommendedName>
        <fullName evidence="5">Chaperone DnaJ-domain superfamily protein</fullName>
    </recommendedName>
</protein>
<feature type="compositionally biased region" description="Low complexity" evidence="1">
    <location>
        <begin position="343"/>
        <end position="357"/>
    </location>
</feature>
<keyword evidence="2" id="KW-1133">Transmembrane helix</keyword>
<dbReference type="GO" id="GO:0031982">
    <property type="term" value="C:vesicle"/>
    <property type="evidence" value="ECO:0007669"/>
    <property type="project" value="TreeGrafter"/>
</dbReference>
<accession>A0A8X7ZXF2</accession>
<evidence type="ECO:0000256" key="2">
    <source>
        <dbReference type="SAM" id="Phobius"/>
    </source>
</evidence>